<accession>A0A8S0UWW9</accession>
<protein>
    <submittedName>
        <fullName evidence="1">Uncharacterized protein</fullName>
    </submittedName>
</protein>
<reference evidence="1 2" key="1">
    <citation type="submission" date="2019-12" db="EMBL/GenBank/DDBJ databases">
        <authorList>
            <person name="Alioto T."/>
            <person name="Alioto T."/>
            <person name="Gomez Garrido J."/>
        </authorList>
    </citation>
    <scope>NUCLEOTIDE SEQUENCE [LARGE SCALE GENOMIC DNA]</scope>
</reference>
<comment type="caution">
    <text evidence="1">The sequence shown here is derived from an EMBL/GenBank/DDBJ whole genome shotgun (WGS) entry which is preliminary data.</text>
</comment>
<proteinExistence type="predicted"/>
<evidence type="ECO:0000313" key="2">
    <source>
        <dbReference type="Proteomes" id="UP000594638"/>
    </source>
</evidence>
<name>A0A8S0UWW9_OLEEU</name>
<dbReference type="AlphaFoldDB" id="A0A8S0UWW9"/>
<sequence>MKSYNEVLNVKLDDIKSQMSSMNAEKTTKMNYIVQMQSNIKSDLMEIRTNMQFLSEMVSAMISSSTDEIMKRFGHQKSNHRVGDKDPLVVGGSDKTEEVKTVEPNVDRKGKGKLDPTDDIVLPYTLEAPSFDLEGTTTAEPTSELPVKRVSRLAKILQSPFVAGERKLFKLFKYDDIVVSENYKGRVDEIDSSASMAWFQRGYKPRTNHDCGIFVILYALYILREGKESIPHTFDASKCRMDIVTLLYKYREMYVKKARQPTTGEGIVIE</sequence>
<organism evidence="1 2">
    <name type="scientific">Olea europaea subsp. europaea</name>
    <dbReference type="NCBI Taxonomy" id="158383"/>
    <lineage>
        <taxon>Eukaryota</taxon>
        <taxon>Viridiplantae</taxon>
        <taxon>Streptophyta</taxon>
        <taxon>Embryophyta</taxon>
        <taxon>Tracheophyta</taxon>
        <taxon>Spermatophyta</taxon>
        <taxon>Magnoliopsida</taxon>
        <taxon>eudicotyledons</taxon>
        <taxon>Gunneridae</taxon>
        <taxon>Pentapetalae</taxon>
        <taxon>asterids</taxon>
        <taxon>lamiids</taxon>
        <taxon>Lamiales</taxon>
        <taxon>Oleaceae</taxon>
        <taxon>Oleeae</taxon>
        <taxon>Olea</taxon>
    </lineage>
</organism>
<evidence type="ECO:0000313" key="1">
    <source>
        <dbReference type="EMBL" id="CAA3021185.1"/>
    </source>
</evidence>
<dbReference type="Proteomes" id="UP000594638">
    <property type="component" value="Unassembled WGS sequence"/>
</dbReference>
<keyword evidence="2" id="KW-1185">Reference proteome</keyword>
<gene>
    <name evidence="1" type="ORF">OLEA9_A040715</name>
</gene>
<dbReference type="Gramene" id="OE9A040715T1">
    <property type="protein sequence ID" value="OE9A040715C1"/>
    <property type="gene ID" value="OE9A040715"/>
</dbReference>
<dbReference type="EMBL" id="CACTIH010009050">
    <property type="protein sequence ID" value="CAA3021185.1"/>
    <property type="molecule type" value="Genomic_DNA"/>
</dbReference>